<evidence type="ECO:0000313" key="2">
    <source>
        <dbReference type="Proteomes" id="UP000251666"/>
    </source>
</evidence>
<dbReference type="KEGG" id="pthv:CE140_02595"/>
<dbReference type="AlphaFoldDB" id="A0A2Z4ZSD0"/>
<evidence type="ECO:0000313" key="1">
    <source>
        <dbReference type="EMBL" id="AXA60974.1"/>
    </source>
</evidence>
<proteinExistence type="predicted"/>
<dbReference type="PANTHER" id="PTHR10151:SF120">
    <property type="entry name" value="BIS(5'-ADENOSYL)-TRIPHOSPHATASE"/>
    <property type="match status" value="1"/>
</dbReference>
<reference evidence="2" key="1">
    <citation type="journal article" date="2021" name="Front. Microbiol.">
        <title>Genomic Analysis of the 1-Aminocyclopropane-1-Carboxylate Deaminase-Producing Pseudomonas thivervalensis SC5 Reveals Its Multifaceted Roles in Soil and in Beneficial Interactions With Plants.</title>
        <authorList>
            <person name="Nascimento F.X."/>
            <person name="Uron P."/>
            <person name="Glick B.R."/>
            <person name="Giachini A."/>
            <person name="Rossi M.J."/>
        </authorList>
    </citation>
    <scope>NUCLEOTIDE SEQUENCE [LARGE SCALE GENOMIC DNA]</scope>
    <source>
        <strain evidence="2">PLM3</strain>
    </source>
</reference>
<accession>A0A2Z4ZSD0</accession>
<dbReference type="PANTHER" id="PTHR10151">
    <property type="entry name" value="ECTONUCLEOTIDE PYROPHOSPHATASE/PHOSPHODIESTERASE"/>
    <property type="match status" value="1"/>
</dbReference>
<protein>
    <submittedName>
        <fullName evidence="1">Alkaline phosphatase family protein</fullName>
    </submittedName>
</protein>
<sequence length="484" mass="54139">MPSDSARQPLLLINVVGLTPALLGAATPCINALLKTAKMATLQPVFPAVTSTVQASILTGQPPSEHGIVGNGWYFRDQAEVRFWLQPNALIQGEKVWQTLKRQYPGFRCSQLFWWYNMYADVDAAITPRPHYPADGRKMFGLYSTPASLHEQIEQQIGEFPFPGFWGPAAGIASSRWIVDCAIAEFQLNRPDLQLIYLPHLDYSLQRLGSDHPSIADEVRAIDSEVGRLLAFAQAQGAAVMLLSEYGIEAVSQSVSINRLLRAEGLLQVRQSLTWELLDPGASAAFAVADHQVAHIYVKQARDIPRVKALLQRQAGIEQVLDKAEQRAWQLDHSRSGELVAVAAAGHWFDYYYWFDDRKAPDFARTVDIHRKPGYDPLELFIDPAIRFPKLKVARRLLQKKLGFRYYMDLIPLDTRLVRGSHGRLPTSEKTGPLLITNCDLSLPQHLAVTAVKQLLLEHFQGHPHADTANAKELPCGEPFPSLF</sequence>
<dbReference type="InterPro" id="IPR002591">
    <property type="entry name" value="Phosphodiest/P_Trfase"/>
</dbReference>
<gene>
    <name evidence="1" type="ORF">CEQ51_13150</name>
</gene>
<dbReference type="RefSeq" id="WP_208666324.1">
    <property type="nucleotide sequence ID" value="NZ_CP022201.1"/>
</dbReference>
<keyword evidence="2" id="KW-1185">Reference proteome</keyword>
<name>A0A2Z4ZSD0_9PSED</name>
<dbReference type="SUPFAM" id="SSF53649">
    <property type="entry name" value="Alkaline phosphatase-like"/>
    <property type="match status" value="1"/>
</dbReference>
<dbReference type="Proteomes" id="UP000251666">
    <property type="component" value="Chromosome"/>
</dbReference>
<dbReference type="EMBL" id="CP022202">
    <property type="protein sequence ID" value="AXA60974.1"/>
    <property type="molecule type" value="Genomic_DNA"/>
</dbReference>
<dbReference type="CDD" id="cd16018">
    <property type="entry name" value="Enpp"/>
    <property type="match status" value="1"/>
</dbReference>
<organism evidence="1 2">
    <name type="scientific">Pseudomonas thivervalensis</name>
    <dbReference type="NCBI Taxonomy" id="86265"/>
    <lineage>
        <taxon>Bacteria</taxon>
        <taxon>Pseudomonadati</taxon>
        <taxon>Pseudomonadota</taxon>
        <taxon>Gammaproteobacteria</taxon>
        <taxon>Pseudomonadales</taxon>
        <taxon>Pseudomonadaceae</taxon>
        <taxon>Pseudomonas</taxon>
    </lineage>
</organism>
<dbReference type="GO" id="GO:0016787">
    <property type="term" value="F:hydrolase activity"/>
    <property type="evidence" value="ECO:0007669"/>
    <property type="project" value="UniProtKB-ARBA"/>
</dbReference>
<dbReference type="Gene3D" id="3.40.720.10">
    <property type="entry name" value="Alkaline Phosphatase, subunit A"/>
    <property type="match status" value="1"/>
</dbReference>
<dbReference type="InterPro" id="IPR017850">
    <property type="entry name" value="Alkaline_phosphatase_core_sf"/>
</dbReference>
<dbReference type="Pfam" id="PF01663">
    <property type="entry name" value="Phosphodiest"/>
    <property type="match status" value="1"/>
</dbReference>